<dbReference type="Pfam" id="PF14808">
    <property type="entry name" value="TMEM164"/>
    <property type="match status" value="1"/>
</dbReference>
<dbReference type="InterPro" id="IPR011737">
    <property type="entry name" value="CHP02206_TP0381"/>
</dbReference>
<name>A0A0C7Q7U4_PARSO</name>
<feature type="transmembrane region" description="Helical" evidence="1">
    <location>
        <begin position="20"/>
        <end position="39"/>
    </location>
</feature>
<dbReference type="EMBL" id="CEKZ01000003">
    <property type="protein sequence ID" value="CEQ04187.1"/>
    <property type="molecule type" value="Genomic_DNA"/>
</dbReference>
<protein>
    <submittedName>
        <fullName evidence="2">Predicted integral membrane protein</fullName>
    </submittedName>
</protein>
<evidence type="ECO:0000313" key="2">
    <source>
        <dbReference type="EMBL" id="CEQ04187.1"/>
    </source>
</evidence>
<dbReference type="Proteomes" id="UP000049127">
    <property type="component" value="Unassembled WGS sequence"/>
</dbReference>
<proteinExistence type="predicted"/>
<dbReference type="OrthoDB" id="9813172at2"/>
<evidence type="ECO:0000313" key="3">
    <source>
        <dbReference type="Proteomes" id="UP000049127"/>
    </source>
</evidence>
<dbReference type="AlphaFoldDB" id="A0A0C7Q7U4"/>
<feature type="transmembrane region" description="Helical" evidence="1">
    <location>
        <begin position="79"/>
        <end position="97"/>
    </location>
</feature>
<gene>
    <name evidence="2" type="ORF">R28058_19201</name>
</gene>
<evidence type="ECO:0000256" key="1">
    <source>
        <dbReference type="SAM" id="Phobius"/>
    </source>
</evidence>
<feature type="transmembrane region" description="Helical" evidence="1">
    <location>
        <begin position="109"/>
        <end position="128"/>
    </location>
</feature>
<feature type="transmembrane region" description="Helical" evidence="1">
    <location>
        <begin position="134"/>
        <end position="153"/>
    </location>
</feature>
<keyword evidence="1" id="KW-0472">Membrane</keyword>
<feature type="transmembrane region" description="Helical" evidence="1">
    <location>
        <begin position="165"/>
        <end position="185"/>
    </location>
</feature>
<accession>A0A0C7Q7U4</accession>
<feature type="transmembrane region" description="Helical" evidence="1">
    <location>
        <begin position="205"/>
        <end position="225"/>
    </location>
</feature>
<organism evidence="2 3">
    <name type="scientific">Paraclostridium sordellii</name>
    <name type="common">Clostridium sordellii</name>
    <dbReference type="NCBI Taxonomy" id="1505"/>
    <lineage>
        <taxon>Bacteria</taxon>
        <taxon>Bacillati</taxon>
        <taxon>Bacillota</taxon>
        <taxon>Clostridia</taxon>
        <taxon>Peptostreptococcales</taxon>
        <taxon>Peptostreptococcaceae</taxon>
        <taxon>Paraclostridium</taxon>
    </lineage>
</organism>
<keyword evidence="1" id="KW-0812">Transmembrane</keyword>
<reference evidence="2 3" key="1">
    <citation type="submission" date="2015-01" db="EMBL/GenBank/DDBJ databases">
        <authorList>
            <person name="Aslett A.Martin."/>
            <person name="De Silva Nishadi"/>
        </authorList>
    </citation>
    <scope>NUCLEOTIDE SEQUENCE [LARGE SCALE GENOMIC DNA]</scope>
    <source>
        <strain evidence="2 3">R28058</strain>
    </source>
</reference>
<dbReference type="NCBIfam" id="TIGR02206">
    <property type="entry name" value="intg_mem_TP0381"/>
    <property type="match status" value="1"/>
</dbReference>
<sequence>MDKFYYFFRTSVGKNNFVNFGYIHIILLLIAFLSSIAIIKMKKENRVFEVFIGVILLIQQSVLYLWYIKGHYHVLKEGLPLFHCRIAIIALIIGLIFKKDFMMKIGSYLGIFCATSALLFIKLDPFSFPHITQISYFIGHIFLLLGSVYIVFVKKTGMNKYDFKKTLIVINCYHILIFVLNNIVGSNYAYMKSSPIGIGNNLNPYLYGIVVMSIFNVILIIEYIIMNRNKYDALEENYEFEILNT</sequence>
<keyword evidence="1" id="KW-1133">Transmembrane helix</keyword>
<feature type="transmembrane region" description="Helical" evidence="1">
    <location>
        <begin position="46"/>
        <end position="67"/>
    </location>
</feature>
<dbReference type="RefSeq" id="WP_055335808.1">
    <property type="nucleotide sequence ID" value="NZ_CDNF01000035.1"/>
</dbReference>